<keyword evidence="2" id="KW-1133">Transmembrane helix</keyword>
<accession>A0A0W8BZR7</accession>
<dbReference type="EMBL" id="LNFO01005601">
    <property type="protein sequence ID" value="KUF77322.1"/>
    <property type="molecule type" value="Genomic_DNA"/>
</dbReference>
<gene>
    <name evidence="3" type="ORF">AM587_10013169</name>
</gene>
<keyword evidence="2" id="KW-0472">Membrane</keyword>
<feature type="transmembrane region" description="Helical" evidence="2">
    <location>
        <begin position="204"/>
        <end position="224"/>
    </location>
</feature>
<feature type="transmembrane region" description="Helical" evidence="2">
    <location>
        <begin position="101"/>
        <end position="121"/>
    </location>
</feature>
<protein>
    <submittedName>
        <fullName evidence="3">Uncharacterized protein</fullName>
    </submittedName>
</protein>
<name>A0A0W8BZR7_PHYNI</name>
<organism evidence="3 4">
    <name type="scientific">Phytophthora nicotianae</name>
    <name type="common">Potato buckeye rot agent</name>
    <name type="synonym">Phytophthora parasitica</name>
    <dbReference type="NCBI Taxonomy" id="4792"/>
    <lineage>
        <taxon>Eukaryota</taxon>
        <taxon>Sar</taxon>
        <taxon>Stramenopiles</taxon>
        <taxon>Oomycota</taxon>
        <taxon>Peronosporomycetes</taxon>
        <taxon>Peronosporales</taxon>
        <taxon>Peronosporaceae</taxon>
        <taxon>Phytophthora</taxon>
    </lineage>
</organism>
<feature type="region of interest" description="Disordered" evidence="1">
    <location>
        <begin position="1"/>
        <end position="25"/>
    </location>
</feature>
<reference evidence="3 4" key="1">
    <citation type="submission" date="2015-11" db="EMBL/GenBank/DDBJ databases">
        <title>Genomes and virulence difference between two physiological races of Phytophthora nicotianae.</title>
        <authorList>
            <person name="Liu H."/>
            <person name="Ma X."/>
            <person name="Yu H."/>
            <person name="Fang D."/>
            <person name="Li Y."/>
            <person name="Wang X."/>
            <person name="Wang W."/>
            <person name="Dong Y."/>
            <person name="Xiao B."/>
        </authorList>
    </citation>
    <scope>NUCLEOTIDE SEQUENCE [LARGE SCALE GENOMIC DNA]</scope>
    <source>
        <strain evidence="4">race 0</strain>
    </source>
</reference>
<comment type="caution">
    <text evidence="3">The sequence shown here is derived from an EMBL/GenBank/DDBJ whole genome shotgun (WGS) entry which is preliminary data.</text>
</comment>
<feature type="transmembrane region" description="Helical" evidence="2">
    <location>
        <begin position="71"/>
        <end position="89"/>
    </location>
</feature>
<evidence type="ECO:0000256" key="1">
    <source>
        <dbReference type="SAM" id="MobiDB-lite"/>
    </source>
</evidence>
<feature type="compositionally biased region" description="Basic and acidic residues" evidence="1">
    <location>
        <begin position="1"/>
        <end position="10"/>
    </location>
</feature>
<feature type="transmembrane region" description="Helical" evidence="2">
    <location>
        <begin position="142"/>
        <end position="162"/>
    </location>
</feature>
<sequence length="595" mass="67620">MRSNKVDSTRSSDALEPPTSTQGRLPSTRKRFWECLEEKWNGIQVGHQGAYSVERLESFDYYCKTTSWTRVILVCLLTPIPALLTALLLECLPLQPPSEGWAANWVFWIRLTLATVIFGFVGMSKLVTLVPDLNPTFKRRQLVAWGASAAYVGTAVPAAIILGFPIPLMWYVGGFFVVIHFQAMLLLVFGWKPFRIRSRNLQRFLSYHAAFMTLANIYPLYKILYGFVPVRYRGIVAVLVLPMWRFLARQFIVKLTRGLEDFMAQIVAMTIDLFSALFVSACMSTTTSTYLSMIFIAADIGQSLLEVWDIHLYAKTVLQLLRSSQHFNGELSKDSPFSTNACTSNLVAWILAVTRDPHAFHITSLKDVRLRACCPHPMSEEQEHTLQELEMSGVYSDIVSSQALHQLPRAIRVGVAPDFPTNCNQITKFTAKSAATDRKINDAHFADQDSTEDVRHCRASAKRSESLVRQGLRLLFHCEYLTLVEYVECVVPLIFVTFKSVLKHLPNAIYYPGGADNWETGAVTNILVFAALEISSLLLLHFFLQRKFSFSPLYQLAFTLETQIYIVQAELFIEILFLLQYELEHYGKQKNMLQI</sequence>
<feature type="transmembrane region" description="Helical" evidence="2">
    <location>
        <begin position="168"/>
        <end position="192"/>
    </location>
</feature>
<evidence type="ECO:0000256" key="2">
    <source>
        <dbReference type="SAM" id="Phobius"/>
    </source>
</evidence>
<dbReference type="AlphaFoldDB" id="A0A0W8BZR7"/>
<dbReference type="Proteomes" id="UP000052943">
    <property type="component" value="Unassembled WGS sequence"/>
</dbReference>
<feature type="transmembrane region" description="Helical" evidence="2">
    <location>
        <begin position="230"/>
        <end position="247"/>
    </location>
</feature>
<dbReference type="OrthoDB" id="126565at2759"/>
<keyword evidence="2" id="KW-0812">Transmembrane</keyword>
<evidence type="ECO:0000313" key="4">
    <source>
        <dbReference type="Proteomes" id="UP000052943"/>
    </source>
</evidence>
<evidence type="ECO:0000313" key="3">
    <source>
        <dbReference type="EMBL" id="KUF77322.1"/>
    </source>
</evidence>
<proteinExistence type="predicted"/>